<evidence type="ECO:0000313" key="2">
    <source>
        <dbReference type="Proteomes" id="UP001172457"/>
    </source>
</evidence>
<organism evidence="1 2">
    <name type="scientific">Centaurea solstitialis</name>
    <name type="common">yellow star-thistle</name>
    <dbReference type="NCBI Taxonomy" id="347529"/>
    <lineage>
        <taxon>Eukaryota</taxon>
        <taxon>Viridiplantae</taxon>
        <taxon>Streptophyta</taxon>
        <taxon>Embryophyta</taxon>
        <taxon>Tracheophyta</taxon>
        <taxon>Spermatophyta</taxon>
        <taxon>Magnoliopsida</taxon>
        <taxon>eudicotyledons</taxon>
        <taxon>Gunneridae</taxon>
        <taxon>Pentapetalae</taxon>
        <taxon>asterids</taxon>
        <taxon>campanulids</taxon>
        <taxon>Asterales</taxon>
        <taxon>Asteraceae</taxon>
        <taxon>Carduoideae</taxon>
        <taxon>Cardueae</taxon>
        <taxon>Centaureinae</taxon>
        <taxon>Centaurea</taxon>
    </lineage>
</organism>
<accession>A0AA38WC87</accession>
<comment type="caution">
    <text evidence="1">The sequence shown here is derived from an EMBL/GenBank/DDBJ whole genome shotgun (WGS) entry which is preliminary data.</text>
</comment>
<keyword evidence="2" id="KW-1185">Reference proteome</keyword>
<gene>
    <name evidence="1" type="ORF">OSB04_019283</name>
</gene>
<sequence>MDMLVDIWDILRCDILRFMQYEMMVILFPEKQDKLNGPNHLDWIRTLRISLAYENKEYLLDEDLPILNDEGKALRQSLNITSNTWNLQKSCVSC</sequence>
<protein>
    <submittedName>
        <fullName evidence="1">Uncharacterized protein</fullName>
    </submittedName>
</protein>
<proteinExistence type="predicted"/>
<dbReference type="Proteomes" id="UP001172457">
    <property type="component" value="Chromosome 5"/>
</dbReference>
<evidence type="ECO:0000313" key="1">
    <source>
        <dbReference type="EMBL" id="KAJ9546740.1"/>
    </source>
</evidence>
<name>A0AA38WC87_9ASTR</name>
<dbReference type="EMBL" id="JARYMX010000005">
    <property type="protein sequence ID" value="KAJ9546740.1"/>
    <property type="molecule type" value="Genomic_DNA"/>
</dbReference>
<reference evidence="1" key="1">
    <citation type="submission" date="2023-03" db="EMBL/GenBank/DDBJ databases">
        <title>Chromosome-scale reference genome and RAD-based genetic map of yellow starthistle (Centaurea solstitialis) reveal putative structural variation and QTLs associated with invader traits.</title>
        <authorList>
            <person name="Reatini B."/>
            <person name="Cang F.A."/>
            <person name="Jiang Q."/>
            <person name="Mckibben M.T.W."/>
            <person name="Barker M.S."/>
            <person name="Rieseberg L.H."/>
            <person name="Dlugosch K.M."/>
        </authorList>
    </citation>
    <scope>NUCLEOTIDE SEQUENCE</scope>
    <source>
        <strain evidence="1">CAN-66</strain>
        <tissue evidence="1">Leaf</tissue>
    </source>
</reference>
<dbReference type="AlphaFoldDB" id="A0AA38WC87"/>